<protein>
    <submittedName>
        <fullName evidence="1">SPOR domain-containing protein</fullName>
    </submittedName>
</protein>
<gene>
    <name evidence="1" type="ORF">AAME72_18655</name>
</gene>
<dbReference type="AlphaFoldDB" id="A0AAU7GDC6"/>
<dbReference type="EMBL" id="CP157390">
    <property type="protein sequence ID" value="XBM48063.1"/>
    <property type="molecule type" value="Genomic_DNA"/>
</dbReference>
<accession>A0AAU7GDC6</accession>
<organism evidence="1">
    <name type="scientific">Leifsonia sp. NPDC080035</name>
    <dbReference type="NCBI Taxonomy" id="3143936"/>
    <lineage>
        <taxon>Bacteria</taxon>
        <taxon>Bacillati</taxon>
        <taxon>Actinomycetota</taxon>
        <taxon>Actinomycetes</taxon>
        <taxon>Micrococcales</taxon>
        <taxon>Microbacteriaceae</taxon>
        <taxon>Leifsonia</taxon>
    </lineage>
</organism>
<sequence>MTGDNYGIEQNAEHKYWYNMKTGQVEQGFVSPAPDRVGPFDTRVEAEHALEKLRENSAKWAEEDAEEGR</sequence>
<evidence type="ECO:0000313" key="1">
    <source>
        <dbReference type="EMBL" id="XBM48063.1"/>
    </source>
</evidence>
<proteinExistence type="predicted"/>
<name>A0AAU7GDC6_9MICO</name>
<dbReference type="RefSeq" id="WP_348788021.1">
    <property type="nucleotide sequence ID" value="NZ_CP157390.1"/>
</dbReference>
<reference evidence="1" key="1">
    <citation type="submission" date="2024-05" db="EMBL/GenBank/DDBJ databases">
        <title>The Natural Products Discovery Center: Release of the First 8490 Sequenced Strains for Exploring Actinobacteria Biosynthetic Diversity.</title>
        <authorList>
            <person name="Kalkreuter E."/>
            <person name="Kautsar S.A."/>
            <person name="Yang D."/>
            <person name="Bader C.D."/>
            <person name="Teijaro C.N."/>
            <person name="Fluegel L."/>
            <person name="Davis C.M."/>
            <person name="Simpson J.R."/>
            <person name="Lauterbach L."/>
            <person name="Steele A.D."/>
            <person name="Gui C."/>
            <person name="Meng S."/>
            <person name="Li G."/>
            <person name="Viehrig K."/>
            <person name="Ye F."/>
            <person name="Su P."/>
            <person name="Kiefer A.F."/>
            <person name="Nichols A."/>
            <person name="Cepeda A.J."/>
            <person name="Yan W."/>
            <person name="Fan B."/>
            <person name="Jiang Y."/>
            <person name="Adhikari A."/>
            <person name="Zheng C.-J."/>
            <person name="Schuster L."/>
            <person name="Cowan T.M."/>
            <person name="Smanski M.J."/>
            <person name="Chevrette M.G."/>
            <person name="de Carvalho L.P.S."/>
            <person name="Shen B."/>
        </authorList>
    </citation>
    <scope>NUCLEOTIDE SEQUENCE</scope>
    <source>
        <strain evidence="1">NPDC080035</strain>
    </source>
</reference>